<dbReference type="SUPFAM" id="SSF52833">
    <property type="entry name" value="Thioredoxin-like"/>
    <property type="match status" value="1"/>
</dbReference>
<evidence type="ECO:0000313" key="5">
    <source>
        <dbReference type="Proteomes" id="UP000015961"/>
    </source>
</evidence>
<dbReference type="PROSITE" id="PS51353">
    <property type="entry name" value="ARSC"/>
    <property type="match status" value="1"/>
</dbReference>
<dbReference type="Pfam" id="PF03960">
    <property type="entry name" value="ArsC"/>
    <property type="match status" value="1"/>
</dbReference>
<dbReference type="STRING" id="1140003.OMY_00675"/>
<dbReference type="EMBL" id="ASWO01000001">
    <property type="protein sequence ID" value="EOT87612.1"/>
    <property type="molecule type" value="Genomic_DNA"/>
</dbReference>
<evidence type="ECO:0000256" key="2">
    <source>
        <dbReference type="ARBA" id="ARBA00023284"/>
    </source>
</evidence>
<proteinExistence type="inferred from homology"/>
<evidence type="ECO:0000256" key="3">
    <source>
        <dbReference type="PROSITE-ProRule" id="PRU01282"/>
    </source>
</evidence>
<dbReference type="PANTHER" id="PTHR30041:SF8">
    <property type="entry name" value="PROTEIN YFFB"/>
    <property type="match status" value="1"/>
</dbReference>
<dbReference type="InterPro" id="IPR036249">
    <property type="entry name" value="Thioredoxin-like_sf"/>
</dbReference>
<dbReference type="CDD" id="cd03036">
    <property type="entry name" value="ArsC_like"/>
    <property type="match status" value="1"/>
</dbReference>
<dbReference type="PATRIC" id="fig|1140003.3.peg.669"/>
<dbReference type="Proteomes" id="UP000015961">
    <property type="component" value="Unassembled WGS sequence"/>
</dbReference>
<dbReference type="Gene3D" id="3.40.30.10">
    <property type="entry name" value="Glutaredoxin"/>
    <property type="match status" value="1"/>
</dbReference>
<sequence>MVTVYGYPKCSTCKKAMVYLSNRLEQVELVDIVKDTPTATEIKDWMVSSELPMRRFFNTSGKRYRELGLKNQMNELSMDEASEILASDGMLLKRPIIIRNNQFILNGFKEEVYEGIVEEWKKNA</sequence>
<accession>S0P1B8</accession>
<dbReference type="AlphaFoldDB" id="S0P1B8"/>
<keyword evidence="1" id="KW-1015">Disulfide bond</keyword>
<keyword evidence="2" id="KW-0676">Redox-active center</keyword>
<protein>
    <recommendedName>
        <fullName evidence="6">Spx/MgsR family transcriptional regulator</fullName>
    </recommendedName>
</protein>
<dbReference type="RefSeq" id="WP_016185165.1">
    <property type="nucleotide sequence ID" value="NZ_ASWO01000001.1"/>
</dbReference>
<evidence type="ECO:0000313" key="4">
    <source>
        <dbReference type="EMBL" id="EOT87612.1"/>
    </source>
</evidence>
<dbReference type="OrthoDB" id="9794155at2"/>
<dbReference type="PANTHER" id="PTHR30041">
    <property type="entry name" value="ARSENATE REDUCTASE"/>
    <property type="match status" value="1"/>
</dbReference>
<reference evidence="4 5" key="1">
    <citation type="submission" date="2013-03" db="EMBL/GenBank/DDBJ databases">
        <title>The Genome Sequence of Enterococcus sulfureus ATCC_49903 (PacBio/Illumina hybrid assembly).</title>
        <authorList>
            <consortium name="The Broad Institute Genomics Platform"/>
            <consortium name="The Broad Institute Genome Sequencing Center for Infectious Disease"/>
            <person name="Earl A."/>
            <person name="Russ C."/>
            <person name="Gilmore M."/>
            <person name="Surin D."/>
            <person name="Walker B."/>
            <person name="Young S."/>
            <person name="Zeng Q."/>
            <person name="Gargeya S."/>
            <person name="Fitzgerald M."/>
            <person name="Haas B."/>
            <person name="Abouelleil A."/>
            <person name="Allen A.W."/>
            <person name="Alvarado L."/>
            <person name="Arachchi H.M."/>
            <person name="Berlin A.M."/>
            <person name="Chapman S.B."/>
            <person name="Gainer-Dewar J."/>
            <person name="Goldberg J."/>
            <person name="Griggs A."/>
            <person name="Gujja S."/>
            <person name="Hansen M."/>
            <person name="Howarth C."/>
            <person name="Imamovic A."/>
            <person name="Ireland A."/>
            <person name="Larimer J."/>
            <person name="McCowan C."/>
            <person name="Murphy C."/>
            <person name="Pearson M."/>
            <person name="Poon T.W."/>
            <person name="Priest M."/>
            <person name="Roberts A."/>
            <person name="Saif S."/>
            <person name="Shea T."/>
            <person name="Sisk P."/>
            <person name="Sykes S."/>
            <person name="Wortman J."/>
            <person name="Nusbaum C."/>
            <person name="Birren B."/>
        </authorList>
    </citation>
    <scope>NUCLEOTIDE SEQUENCE [LARGE SCALE GENOMIC DNA]</scope>
    <source>
        <strain evidence="4 5">ATCC 49903</strain>
    </source>
</reference>
<evidence type="ECO:0008006" key="6">
    <source>
        <dbReference type="Google" id="ProtNLM"/>
    </source>
</evidence>
<organism evidence="4 5">
    <name type="scientific">Enterococcus sulfureus ATCC 49903</name>
    <dbReference type="NCBI Taxonomy" id="1140003"/>
    <lineage>
        <taxon>Bacteria</taxon>
        <taxon>Bacillati</taxon>
        <taxon>Bacillota</taxon>
        <taxon>Bacilli</taxon>
        <taxon>Lactobacillales</taxon>
        <taxon>Enterococcaceae</taxon>
        <taxon>Enterococcus</taxon>
    </lineage>
</organism>
<dbReference type="eggNOG" id="COG1393">
    <property type="taxonomic scope" value="Bacteria"/>
</dbReference>
<gene>
    <name evidence="4" type="ORF">I573_00668</name>
</gene>
<evidence type="ECO:0000256" key="1">
    <source>
        <dbReference type="ARBA" id="ARBA00023157"/>
    </source>
</evidence>
<keyword evidence="5" id="KW-1185">Reference proteome</keyword>
<name>S0P1B8_9ENTE</name>
<dbReference type="InterPro" id="IPR006660">
    <property type="entry name" value="Arsenate_reductase-like"/>
</dbReference>
<comment type="caution">
    <text evidence="4">The sequence shown here is derived from an EMBL/GenBank/DDBJ whole genome shotgun (WGS) entry which is preliminary data.</text>
</comment>
<dbReference type="NCBIfam" id="TIGR01617">
    <property type="entry name" value="arsC_related"/>
    <property type="match status" value="1"/>
</dbReference>
<dbReference type="InterPro" id="IPR006504">
    <property type="entry name" value="Tscrpt_reg_Spx/MgsR"/>
</dbReference>
<comment type="similarity">
    <text evidence="3">Belongs to the ArsC family.</text>
</comment>